<dbReference type="RefSeq" id="WP_154306552.1">
    <property type="nucleotide sequence ID" value="NZ_WKKI01000004.1"/>
</dbReference>
<dbReference type="EMBL" id="WKKI01000004">
    <property type="protein sequence ID" value="MRX71431.1"/>
    <property type="molecule type" value="Genomic_DNA"/>
</dbReference>
<organism evidence="2 3">
    <name type="scientific">Metabacillus lacus</name>
    <dbReference type="NCBI Taxonomy" id="1983721"/>
    <lineage>
        <taxon>Bacteria</taxon>
        <taxon>Bacillati</taxon>
        <taxon>Bacillota</taxon>
        <taxon>Bacilli</taxon>
        <taxon>Bacillales</taxon>
        <taxon>Bacillaceae</taxon>
        <taxon>Metabacillus</taxon>
    </lineage>
</organism>
<keyword evidence="1" id="KW-1133">Transmembrane helix</keyword>
<feature type="transmembrane region" description="Helical" evidence="1">
    <location>
        <begin position="20"/>
        <end position="40"/>
    </location>
</feature>
<proteinExistence type="predicted"/>
<comment type="caution">
    <text evidence="2">The sequence shown here is derived from an EMBL/GenBank/DDBJ whole genome shotgun (WGS) entry which is preliminary data.</text>
</comment>
<reference evidence="2 3" key="1">
    <citation type="submission" date="2019-11" db="EMBL/GenBank/DDBJ databases">
        <title>Bacillus lacus genome.</title>
        <authorList>
            <person name="Allen C.J."/>
            <person name="Newman J.D."/>
        </authorList>
    </citation>
    <scope>NUCLEOTIDE SEQUENCE [LARGE SCALE GENOMIC DNA]</scope>
    <source>
        <strain evidence="2 3">KCTC 33946</strain>
    </source>
</reference>
<dbReference type="Pfam" id="PF05137">
    <property type="entry name" value="PilN"/>
    <property type="match status" value="1"/>
</dbReference>
<protein>
    <recommendedName>
        <fullName evidence="4">Fimbrial protein</fullName>
    </recommendedName>
</protein>
<evidence type="ECO:0000313" key="2">
    <source>
        <dbReference type="EMBL" id="MRX71431.1"/>
    </source>
</evidence>
<dbReference type="AlphaFoldDB" id="A0A7X2IX43"/>
<keyword evidence="1" id="KW-0472">Membrane</keyword>
<dbReference type="InterPro" id="IPR007813">
    <property type="entry name" value="PilN"/>
</dbReference>
<dbReference type="Proteomes" id="UP000448867">
    <property type="component" value="Unassembled WGS sequence"/>
</dbReference>
<keyword evidence="3" id="KW-1185">Reference proteome</keyword>
<keyword evidence="1" id="KW-0812">Transmembrane</keyword>
<evidence type="ECO:0000313" key="3">
    <source>
        <dbReference type="Proteomes" id="UP000448867"/>
    </source>
</evidence>
<name>A0A7X2IX43_9BACI</name>
<evidence type="ECO:0008006" key="4">
    <source>
        <dbReference type="Google" id="ProtNLM"/>
    </source>
</evidence>
<sequence>MALEINLLPEKKKKSYRTALLIAVFVPILSVLLIWLTFSYQGKKDELLRIQQETEQTAKQSELLQGIKAEQINSNAAAVLQNTVNWSISYPARVVPVLEEISSLLPETGYFQSLSYSGAQRADISVQFDNSREAAFYLNRLKSSHIILEAKLLSITTQQLQTEESGTEEEETERKEGIPRYIAAYQVVFNSEELKAAGMEGSE</sequence>
<accession>A0A7X2IX43</accession>
<dbReference type="OrthoDB" id="2971140at2"/>
<evidence type="ECO:0000256" key="1">
    <source>
        <dbReference type="SAM" id="Phobius"/>
    </source>
</evidence>
<gene>
    <name evidence="2" type="ORF">GJU40_04490</name>
</gene>